<feature type="transmembrane region" description="Helical" evidence="8">
    <location>
        <begin position="453"/>
        <end position="473"/>
    </location>
</feature>
<dbReference type="CDD" id="cd17321">
    <property type="entry name" value="MFS_MMR_MDR_like"/>
    <property type="match status" value="1"/>
</dbReference>
<evidence type="ECO:0000313" key="10">
    <source>
        <dbReference type="EMBL" id="MBN0048306.1"/>
    </source>
</evidence>
<feature type="transmembrane region" description="Helical" evidence="8">
    <location>
        <begin position="92"/>
        <end position="111"/>
    </location>
</feature>
<evidence type="ECO:0000256" key="4">
    <source>
        <dbReference type="ARBA" id="ARBA00022692"/>
    </source>
</evidence>
<accession>A0ABS2VZ82</accession>
<keyword evidence="7" id="KW-0046">Antibiotic resistance</keyword>
<keyword evidence="6 8" id="KW-0472">Membrane</keyword>
<organism evidence="10 11">
    <name type="scientific">Streptomyces actuosus</name>
    <dbReference type="NCBI Taxonomy" id="1885"/>
    <lineage>
        <taxon>Bacteria</taxon>
        <taxon>Bacillati</taxon>
        <taxon>Actinomycetota</taxon>
        <taxon>Actinomycetes</taxon>
        <taxon>Kitasatosporales</taxon>
        <taxon>Streptomycetaceae</taxon>
        <taxon>Streptomyces</taxon>
    </lineage>
</organism>
<evidence type="ECO:0000256" key="1">
    <source>
        <dbReference type="ARBA" id="ARBA00004651"/>
    </source>
</evidence>
<gene>
    <name evidence="10" type="ORF">JS756_30180</name>
</gene>
<feature type="transmembrane region" description="Helical" evidence="8">
    <location>
        <begin position="376"/>
        <end position="396"/>
    </location>
</feature>
<name>A0ABS2VZ82_STRAS</name>
<comment type="caution">
    <text evidence="10">The sequence shown here is derived from an EMBL/GenBank/DDBJ whole genome shotgun (WGS) entry which is preliminary data.</text>
</comment>
<feature type="transmembrane region" description="Helical" evidence="8">
    <location>
        <begin position="345"/>
        <end position="364"/>
    </location>
</feature>
<comment type="subcellular location">
    <subcellularLocation>
        <location evidence="1">Cell membrane</location>
        <topology evidence="1">Multi-pass membrane protein</topology>
    </subcellularLocation>
</comment>
<evidence type="ECO:0000259" key="9">
    <source>
        <dbReference type="PROSITE" id="PS50850"/>
    </source>
</evidence>
<dbReference type="InterPro" id="IPR020846">
    <property type="entry name" value="MFS_dom"/>
</dbReference>
<feature type="transmembrane region" description="Helical" evidence="8">
    <location>
        <begin position="417"/>
        <end position="433"/>
    </location>
</feature>
<keyword evidence="4 8" id="KW-0812">Transmembrane</keyword>
<dbReference type="InterPro" id="IPR004638">
    <property type="entry name" value="EmrB-like"/>
</dbReference>
<feature type="transmembrane region" description="Helical" evidence="8">
    <location>
        <begin position="315"/>
        <end position="333"/>
    </location>
</feature>
<feature type="transmembrane region" description="Helical" evidence="8">
    <location>
        <begin position="179"/>
        <end position="200"/>
    </location>
</feature>
<feature type="transmembrane region" description="Helical" evidence="8">
    <location>
        <begin position="212"/>
        <end position="229"/>
    </location>
</feature>
<feature type="transmembrane region" description="Helical" evidence="8">
    <location>
        <begin position="25"/>
        <end position="49"/>
    </location>
</feature>
<keyword evidence="2" id="KW-0813">Transport</keyword>
<feature type="transmembrane region" description="Helical" evidence="8">
    <location>
        <begin position="117"/>
        <end position="140"/>
    </location>
</feature>
<evidence type="ECO:0000256" key="2">
    <source>
        <dbReference type="ARBA" id="ARBA00022448"/>
    </source>
</evidence>
<dbReference type="PANTHER" id="PTHR42718:SF46">
    <property type="entry name" value="BLR6921 PROTEIN"/>
    <property type="match status" value="1"/>
</dbReference>
<dbReference type="InterPro" id="IPR036259">
    <property type="entry name" value="MFS_trans_sf"/>
</dbReference>
<feature type="domain" description="Major facilitator superfamily (MFS) profile" evidence="9">
    <location>
        <begin position="26"/>
        <end position="477"/>
    </location>
</feature>
<keyword evidence="5 8" id="KW-1133">Transmembrane helix</keyword>
<dbReference type="PANTHER" id="PTHR42718">
    <property type="entry name" value="MAJOR FACILITATOR SUPERFAMILY MULTIDRUG TRANSPORTER MFSC"/>
    <property type="match status" value="1"/>
</dbReference>
<dbReference type="NCBIfam" id="TIGR00711">
    <property type="entry name" value="efflux_EmrB"/>
    <property type="match status" value="1"/>
</dbReference>
<sequence>MSLQDRTQAVPQAAAPPQQDGKLGLALLVIAAAQLMLVLDNTIVAVALPSMQGALGLSESSLGWIVTAYALAFGGLLLAGGRAGDLFGRRRVFRTGLILFTGASLLGGLAQSGELLIAARMIQGAGAAIAAPTALSLLATTFPAGQARNKALGVYGAMGGLGSVVGLLLGGALTEYLSWRWVMFVNIPIALAVLLGTTVLIEGERERGKVDVPGAFAATFGFGALVYGINRAGDKGLDDAVTLIGLAVALVLIAVFVAIQRSSNAPMIPRGVLADKSRVGANLIMFLVGAGMLATFYFLTLYMQIVKGYQPMVTGVAYLPFALGMGIAAGGLGPQLLARLPERTVISLGLVVGTAGMVWFSLLAPGQNPMVALLPAQLVSGLGLGMVFVAVTVISVRGVAPQATGAASGLVNTAQQIGGAIGLATLAATATVVTEHELPGSKLPDALTTGYSYGFLLGGALYLLGLLTAVLTLPGTAPQQQPGAEHTPAAL</sequence>
<feature type="transmembrane region" description="Helical" evidence="8">
    <location>
        <begin position="152"/>
        <end position="173"/>
    </location>
</feature>
<evidence type="ECO:0000313" key="11">
    <source>
        <dbReference type="Proteomes" id="UP000788262"/>
    </source>
</evidence>
<reference evidence="10 11" key="1">
    <citation type="submission" date="2021-02" db="EMBL/GenBank/DDBJ databases">
        <title>Whole genome sequencing of Streptomyces actuosus VRA1.</title>
        <authorList>
            <person name="Sen G."/>
            <person name="Sen A."/>
        </authorList>
    </citation>
    <scope>NUCLEOTIDE SEQUENCE [LARGE SCALE GENOMIC DNA]</scope>
    <source>
        <strain evidence="10 11">VRA1</strain>
    </source>
</reference>
<feature type="transmembrane region" description="Helical" evidence="8">
    <location>
        <begin position="279"/>
        <end position="303"/>
    </location>
</feature>
<evidence type="ECO:0000256" key="3">
    <source>
        <dbReference type="ARBA" id="ARBA00022475"/>
    </source>
</evidence>
<dbReference type="RefSeq" id="WP_205386435.1">
    <property type="nucleotide sequence ID" value="NZ_JAFFZS010000037.1"/>
</dbReference>
<keyword evidence="11" id="KW-1185">Reference proteome</keyword>
<evidence type="ECO:0000256" key="6">
    <source>
        <dbReference type="ARBA" id="ARBA00023136"/>
    </source>
</evidence>
<dbReference type="PROSITE" id="PS50850">
    <property type="entry name" value="MFS"/>
    <property type="match status" value="1"/>
</dbReference>
<dbReference type="EMBL" id="JAFFZS010000037">
    <property type="protein sequence ID" value="MBN0048306.1"/>
    <property type="molecule type" value="Genomic_DNA"/>
</dbReference>
<dbReference type="SUPFAM" id="SSF103473">
    <property type="entry name" value="MFS general substrate transporter"/>
    <property type="match status" value="1"/>
</dbReference>
<feature type="transmembrane region" description="Helical" evidence="8">
    <location>
        <begin position="241"/>
        <end position="259"/>
    </location>
</feature>
<dbReference type="Gene3D" id="1.20.1720.10">
    <property type="entry name" value="Multidrug resistance protein D"/>
    <property type="match status" value="1"/>
</dbReference>
<protein>
    <submittedName>
        <fullName evidence="10">MFS transporter</fullName>
    </submittedName>
</protein>
<evidence type="ECO:0000256" key="8">
    <source>
        <dbReference type="SAM" id="Phobius"/>
    </source>
</evidence>
<dbReference type="InterPro" id="IPR011701">
    <property type="entry name" value="MFS"/>
</dbReference>
<proteinExistence type="predicted"/>
<dbReference type="Proteomes" id="UP000788262">
    <property type="component" value="Unassembled WGS sequence"/>
</dbReference>
<dbReference type="Pfam" id="PF07690">
    <property type="entry name" value="MFS_1"/>
    <property type="match status" value="1"/>
</dbReference>
<dbReference type="Gene3D" id="1.20.1250.20">
    <property type="entry name" value="MFS general substrate transporter like domains"/>
    <property type="match status" value="1"/>
</dbReference>
<feature type="transmembrane region" description="Helical" evidence="8">
    <location>
        <begin position="61"/>
        <end position="80"/>
    </location>
</feature>
<evidence type="ECO:0000256" key="7">
    <source>
        <dbReference type="ARBA" id="ARBA00023251"/>
    </source>
</evidence>
<keyword evidence="3" id="KW-1003">Cell membrane</keyword>
<evidence type="ECO:0000256" key="5">
    <source>
        <dbReference type="ARBA" id="ARBA00022989"/>
    </source>
</evidence>